<protein>
    <submittedName>
        <fullName evidence="2">GNAT family N-acetyltransferase</fullName>
    </submittedName>
</protein>
<dbReference type="CDD" id="cd04301">
    <property type="entry name" value="NAT_SF"/>
    <property type="match status" value="1"/>
</dbReference>
<keyword evidence="2" id="KW-0808">Transferase</keyword>
<feature type="domain" description="N-acetyltransferase" evidence="1">
    <location>
        <begin position="152"/>
        <end position="287"/>
    </location>
</feature>
<proteinExistence type="predicted"/>
<dbReference type="Gene3D" id="3.40.630.30">
    <property type="match status" value="1"/>
</dbReference>
<organism evidence="2 3">
    <name type="scientific">Amedibacillus dolichus</name>
    <dbReference type="NCBI Taxonomy" id="31971"/>
    <lineage>
        <taxon>Bacteria</taxon>
        <taxon>Bacillati</taxon>
        <taxon>Bacillota</taxon>
        <taxon>Erysipelotrichia</taxon>
        <taxon>Erysipelotrichales</taxon>
        <taxon>Erysipelotrichaceae</taxon>
        <taxon>Amedibacillus</taxon>
    </lineage>
</organism>
<dbReference type="InterPro" id="IPR000182">
    <property type="entry name" value="GNAT_dom"/>
</dbReference>
<dbReference type="InterPro" id="IPR016181">
    <property type="entry name" value="Acyl_CoA_acyltransferase"/>
</dbReference>
<evidence type="ECO:0000313" key="3">
    <source>
        <dbReference type="Proteomes" id="UP000284868"/>
    </source>
</evidence>
<accession>A0A415PG29</accession>
<dbReference type="OrthoDB" id="511027at2"/>
<dbReference type="RefSeq" id="WP_118365529.1">
    <property type="nucleotide sequence ID" value="NZ_QRPK01000020.1"/>
</dbReference>
<name>A0A415PG29_9FIRM</name>
<evidence type="ECO:0000313" key="2">
    <source>
        <dbReference type="EMBL" id="RHM11655.1"/>
    </source>
</evidence>
<comment type="caution">
    <text evidence="2">The sequence shown here is derived from an EMBL/GenBank/DDBJ whole genome shotgun (WGS) entry which is preliminary data.</text>
</comment>
<reference evidence="2 3" key="1">
    <citation type="submission" date="2018-08" db="EMBL/GenBank/DDBJ databases">
        <title>A genome reference for cultivated species of the human gut microbiota.</title>
        <authorList>
            <person name="Zou Y."/>
            <person name="Xue W."/>
            <person name="Luo G."/>
        </authorList>
    </citation>
    <scope>NUCLEOTIDE SEQUENCE [LARGE SCALE GENOMIC DNA]</scope>
    <source>
        <strain evidence="2 3">AF35-6BH</strain>
    </source>
</reference>
<dbReference type="Pfam" id="PF00583">
    <property type="entry name" value="Acetyltransf_1"/>
    <property type="match status" value="1"/>
</dbReference>
<dbReference type="GO" id="GO:0016747">
    <property type="term" value="F:acyltransferase activity, transferring groups other than amino-acyl groups"/>
    <property type="evidence" value="ECO:0007669"/>
    <property type="project" value="InterPro"/>
</dbReference>
<sequence>MNIIVCNNTYLTKMTSMPSSSLAQNQALADSIACGEIALTDCYLLLEHDEVKARAVIMKDISYIGYLTIEAITTKELQTFLQEIQKELNPKQNWFCDVYSDKKHFPIIQQALHQCFAICIERESYTISTYPIDTSKYKHTDCTAISDTQLLSLIKDANESALDTSIQNSIRQEGSHAYAKQFLNELIDSKEKRSMFRILWHQEQILGFVCVQRLSKEIGGIGYIGVRRQFQSHQYSSILLQIAITIAYQNKLDILIADIDKKNAPMRNNLLATGFTKDCEQYVYYTY</sequence>
<evidence type="ECO:0000259" key="1">
    <source>
        <dbReference type="PROSITE" id="PS51186"/>
    </source>
</evidence>
<dbReference type="AlphaFoldDB" id="A0A415PG29"/>
<gene>
    <name evidence="2" type="ORF">DWZ83_05355</name>
</gene>
<dbReference type="PROSITE" id="PS51186">
    <property type="entry name" value="GNAT"/>
    <property type="match status" value="1"/>
</dbReference>
<dbReference type="EMBL" id="QRPK01000020">
    <property type="protein sequence ID" value="RHM11655.1"/>
    <property type="molecule type" value="Genomic_DNA"/>
</dbReference>
<dbReference type="SUPFAM" id="SSF55729">
    <property type="entry name" value="Acyl-CoA N-acyltransferases (Nat)"/>
    <property type="match status" value="1"/>
</dbReference>
<keyword evidence="3" id="KW-1185">Reference proteome</keyword>
<dbReference type="Proteomes" id="UP000284868">
    <property type="component" value="Unassembled WGS sequence"/>
</dbReference>